<sequence length="481" mass="53744">MKKNNLHLVAVLILALLLNACKKGGGGTTPDPVDPPVETGLVFPKKEMRAVWIASVYGLDWPQGVYTMANQKQQYINYLEKFKQLNINAIYFQVKGMGDAFYNSAYEPWSASITGTRGTDPGYDVLKFMIDEAHARDIEFHAWMNPYRIATRANSGSAFPALHSSVKPEWVMDFPTIRIYNPALPEVRQRLVDIVKETITKYDVDGIHFDDYFYPEGETFSDQADFTKYGAGINTIQDFRRDNVNKAIKGVYDAIVATKPGVVFSVSPAPDINKNFNTLYADVKKWNQEGWVDVVIPQLYQEIGNQYNDFQLRLAEWTNNSFKAALMVGHGFYKFGDATAPAAFQSSTELQRQFDLTRLNKKVVGNAMYSAKYLDLNKVGITDKLAAIYKDPAVMPFLGRSVAAAPVAATNVRIESGELKWNASGSVKSVVYYFSDLKKEGKVLTITKGSSISINTAGYYSVSTLNIDNQESKPSEAIEKK</sequence>
<dbReference type="OrthoDB" id="9773203at2"/>
<protein>
    <submittedName>
        <fullName evidence="4">Uncharacterized lipoprotein YddW, UPF0748 family</fullName>
    </submittedName>
</protein>
<dbReference type="InterPro" id="IPR017853">
    <property type="entry name" value="GH"/>
</dbReference>
<dbReference type="STRING" id="151894.SAMN04488524_1934"/>
<dbReference type="EMBL" id="FWXT01000001">
    <property type="protein sequence ID" value="SMC68160.1"/>
    <property type="molecule type" value="Genomic_DNA"/>
</dbReference>
<reference evidence="5" key="1">
    <citation type="submission" date="2017-04" db="EMBL/GenBank/DDBJ databases">
        <authorList>
            <person name="Varghese N."/>
            <person name="Submissions S."/>
        </authorList>
    </citation>
    <scope>NUCLEOTIDE SEQUENCE [LARGE SCALE GENOMIC DNA]</scope>
    <source>
        <strain evidence="5">DSM 12126</strain>
    </source>
</reference>
<evidence type="ECO:0000313" key="4">
    <source>
        <dbReference type="EMBL" id="SMC68160.1"/>
    </source>
</evidence>
<accession>A0A1W2B5V3</accession>
<gene>
    <name evidence="4" type="ORF">SAMN04488524_1934</name>
</gene>
<dbReference type="Gene3D" id="3.20.20.80">
    <property type="entry name" value="Glycosidases"/>
    <property type="match status" value="1"/>
</dbReference>
<dbReference type="InterPro" id="IPR003790">
    <property type="entry name" value="GHL10"/>
</dbReference>
<feature type="signal peptide" evidence="2">
    <location>
        <begin position="1"/>
        <end position="20"/>
    </location>
</feature>
<keyword evidence="4" id="KW-0449">Lipoprotein</keyword>
<evidence type="ECO:0000256" key="2">
    <source>
        <dbReference type="SAM" id="SignalP"/>
    </source>
</evidence>
<feature type="domain" description="Glycosyl hydrolase-like 10" evidence="3">
    <location>
        <begin position="47"/>
        <end position="336"/>
    </location>
</feature>
<evidence type="ECO:0000259" key="3">
    <source>
        <dbReference type="Pfam" id="PF02638"/>
    </source>
</evidence>
<keyword evidence="5" id="KW-1185">Reference proteome</keyword>
<dbReference type="RefSeq" id="WP_084239659.1">
    <property type="nucleotide sequence ID" value="NZ_FWXT01000001.1"/>
</dbReference>
<proteinExistence type="predicted"/>
<dbReference type="Proteomes" id="UP000192756">
    <property type="component" value="Unassembled WGS sequence"/>
</dbReference>
<dbReference type="SUPFAM" id="SSF51445">
    <property type="entry name" value="(Trans)glycosidases"/>
    <property type="match status" value="1"/>
</dbReference>
<feature type="chain" id="PRO_5012213068" evidence="2">
    <location>
        <begin position="21"/>
        <end position="481"/>
    </location>
</feature>
<dbReference type="Pfam" id="PF02638">
    <property type="entry name" value="GHL10"/>
    <property type="match status" value="1"/>
</dbReference>
<name>A0A1W2B5V3_9SPHI</name>
<evidence type="ECO:0000256" key="1">
    <source>
        <dbReference type="ARBA" id="ARBA00022729"/>
    </source>
</evidence>
<keyword evidence="1 2" id="KW-0732">Signal</keyword>
<dbReference type="PANTHER" id="PTHR43405:SF1">
    <property type="entry name" value="GLYCOSYL HYDROLASE DIGH"/>
    <property type="match status" value="1"/>
</dbReference>
<dbReference type="AlphaFoldDB" id="A0A1W2B5V3"/>
<organism evidence="4 5">
    <name type="scientific">Pedobacter africanus</name>
    <dbReference type="NCBI Taxonomy" id="151894"/>
    <lineage>
        <taxon>Bacteria</taxon>
        <taxon>Pseudomonadati</taxon>
        <taxon>Bacteroidota</taxon>
        <taxon>Sphingobacteriia</taxon>
        <taxon>Sphingobacteriales</taxon>
        <taxon>Sphingobacteriaceae</taxon>
        <taxon>Pedobacter</taxon>
    </lineage>
</organism>
<evidence type="ECO:0000313" key="5">
    <source>
        <dbReference type="Proteomes" id="UP000192756"/>
    </source>
</evidence>
<dbReference type="PANTHER" id="PTHR43405">
    <property type="entry name" value="GLYCOSYL HYDROLASE DIGH"/>
    <property type="match status" value="1"/>
</dbReference>
<dbReference type="InterPro" id="IPR052177">
    <property type="entry name" value="Divisome_Glycosyl_Hydrolase"/>
</dbReference>